<dbReference type="InterPro" id="IPR014001">
    <property type="entry name" value="Helicase_ATP-bd"/>
</dbReference>
<dbReference type="InterPro" id="IPR001650">
    <property type="entry name" value="Helicase_C-like"/>
</dbReference>
<name>A0A854QB34_CRYNE</name>
<dbReference type="Pfam" id="PF00176">
    <property type="entry name" value="SNF2-rel_dom"/>
    <property type="match status" value="1"/>
</dbReference>
<keyword evidence="1" id="KW-0479">Metal-binding</keyword>
<dbReference type="SMART" id="SM00487">
    <property type="entry name" value="DEXDc"/>
    <property type="match status" value="1"/>
</dbReference>
<dbReference type="Gene3D" id="3.40.50.300">
    <property type="entry name" value="P-loop containing nucleotide triphosphate hydrolases"/>
    <property type="match status" value="2"/>
</dbReference>
<gene>
    <name evidence="11" type="ORF">C361_03445</name>
</gene>
<feature type="compositionally biased region" description="Acidic residues" evidence="9">
    <location>
        <begin position="601"/>
        <end position="615"/>
    </location>
</feature>
<dbReference type="PANTHER" id="PTHR45865:SF1">
    <property type="entry name" value="E3 UBIQUITIN-PROTEIN LIGASE SHPRH"/>
    <property type="match status" value="1"/>
</dbReference>
<protein>
    <submittedName>
        <fullName evidence="11">E3 ubiquitin-protein ligase SHPRH</fullName>
    </submittedName>
</protein>
<dbReference type="SUPFAM" id="SSF57850">
    <property type="entry name" value="RING/U-box"/>
    <property type="match status" value="1"/>
</dbReference>
<dbReference type="Pfam" id="PF00271">
    <property type="entry name" value="Helicase_C"/>
    <property type="match status" value="1"/>
</dbReference>
<dbReference type="Proteomes" id="UP000199727">
    <property type="component" value="Unassembled WGS sequence"/>
</dbReference>
<dbReference type="GO" id="GO:0061630">
    <property type="term" value="F:ubiquitin protein ligase activity"/>
    <property type="evidence" value="ECO:0007669"/>
    <property type="project" value="TreeGrafter"/>
</dbReference>
<keyword evidence="8" id="KW-0175">Coiled coil</keyword>
<dbReference type="InterPro" id="IPR000330">
    <property type="entry name" value="SNF2_N"/>
</dbReference>
<evidence type="ECO:0000313" key="12">
    <source>
        <dbReference type="Proteomes" id="UP000199727"/>
    </source>
</evidence>
<dbReference type="GO" id="GO:0016787">
    <property type="term" value="F:hydrolase activity"/>
    <property type="evidence" value="ECO:0007669"/>
    <property type="project" value="UniProtKB-KW"/>
</dbReference>
<evidence type="ECO:0000256" key="8">
    <source>
        <dbReference type="SAM" id="Coils"/>
    </source>
</evidence>
<dbReference type="GO" id="GO:0008270">
    <property type="term" value="F:zinc ion binding"/>
    <property type="evidence" value="ECO:0007669"/>
    <property type="project" value="UniProtKB-KW"/>
</dbReference>
<dbReference type="GO" id="GO:0006974">
    <property type="term" value="P:DNA damage response"/>
    <property type="evidence" value="ECO:0007669"/>
    <property type="project" value="TreeGrafter"/>
</dbReference>
<dbReference type="InterPro" id="IPR059033">
    <property type="entry name" value="C144_05_dom"/>
</dbReference>
<evidence type="ECO:0000256" key="3">
    <source>
        <dbReference type="ARBA" id="ARBA00022771"/>
    </source>
</evidence>
<dbReference type="PROSITE" id="PS50089">
    <property type="entry name" value="ZF_RING_2"/>
    <property type="match status" value="1"/>
</dbReference>
<dbReference type="SUPFAM" id="SSF52540">
    <property type="entry name" value="P-loop containing nucleoside triphosphate hydrolases"/>
    <property type="match status" value="2"/>
</dbReference>
<evidence type="ECO:0000256" key="7">
    <source>
        <dbReference type="PROSITE-ProRule" id="PRU00175"/>
    </source>
</evidence>
<dbReference type="SMART" id="SM00184">
    <property type="entry name" value="RING"/>
    <property type="match status" value="1"/>
</dbReference>
<dbReference type="InterPro" id="IPR013083">
    <property type="entry name" value="Znf_RING/FYVE/PHD"/>
</dbReference>
<keyword evidence="5" id="KW-0862">Zinc</keyword>
<evidence type="ECO:0000313" key="11">
    <source>
        <dbReference type="EMBL" id="OXG22017.1"/>
    </source>
</evidence>
<dbReference type="InterPro" id="IPR049730">
    <property type="entry name" value="SNF2/RAD54-like_C"/>
</dbReference>
<accession>A0A854QB34</accession>
<dbReference type="InterPro" id="IPR038718">
    <property type="entry name" value="SNF2-like_sf"/>
</dbReference>
<organism evidence="11 12">
    <name type="scientific">Cryptococcus neoformans Tu259-1</name>
    <dbReference type="NCBI Taxonomy" id="1230072"/>
    <lineage>
        <taxon>Eukaryota</taxon>
        <taxon>Fungi</taxon>
        <taxon>Dikarya</taxon>
        <taxon>Basidiomycota</taxon>
        <taxon>Agaricomycotina</taxon>
        <taxon>Tremellomycetes</taxon>
        <taxon>Tremellales</taxon>
        <taxon>Cryptococcaceae</taxon>
        <taxon>Cryptococcus</taxon>
        <taxon>Cryptococcus neoformans species complex</taxon>
    </lineage>
</organism>
<evidence type="ECO:0000256" key="9">
    <source>
        <dbReference type="SAM" id="MobiDB-lite"/>
    </source>
</evidence>
<dbReference type="Pfam" id="PF13920">
    <property type="entry name" value="zf-C3HC4_3"/>
    <property type="match status" value="1"/>
</dbReference>
<sequence length="1657" mass="187252">MSDVWPATSSYMLELNHRKYDLSQLAKTVDLVVKGKDKSGGGYAVALPTPTCFHVHTNTIEATLLPPDAEIEYYGRESEPNPAWEIFQTIREQVAFVVPSMERMSLVQSTASLIRQPANLANTPSSAVGTCLYLPNHGDRYPLARLELPAIAEQKEWMPSATAWDMQHWIHTVIALDPGANTTRRAIYRDDKKRVHMQTAIDICWVPDEGGEVDKAEIKLLIVSQVHLDISFIFDPLPDIGNDMLGFILHSIIPSPTAATYASESEARAAGLRNFYACLKPAPELPFNFPASRLQPREMLSKLLPFQMRTVRLLLEREGAQGVGKGTVWTKRDPDGLWKGLEWGNGFGKLGYRRITGSMVPIDSLKSANTDIEGKGKQRAYEEEEDDHNVSGITEEERQKLPTLLDLTGIRGTMLCEEMGLGKTVEAIALLSLHRHPLSTPRNIPSMAPPVSTGTSQSSAHAHNAKQPVPTINLLIGIPGLQDLEVKEWVEKENIAFAGRRAWDEHSQLEVTEVAATLIVTPPSLLKQWVAEIQRHAPTIRVCVYEGWKPLQQGVEKQRDARRKARARKELEQKKRKAAAFRGQTRRKYVKSNDGLAIKEESDEENDLDDEEEEGTLQVTQRQFVGYVRAHDVVVTTYHDLSQDLKFALPVPARSRRSTANYQLNDRPRSPLVMVEWWRVIMDEVQLHGDQTDAANMVSLIPRKNSLAVSGTPARSDIKDLMGSLKFLRVPVLPNDNRLWHRLQQPSMRPAFEGLFRSLTVRTTKKEASGEFNLPHQSRYVVPIELSEIELHYYNDTLERARERLHLPANFREARPGDWVLDRSMFQTVLRSLRQICTHIQVGQMQTGTGRGDQRLRLGRTLMTMSEALEKMRDDHLQETSSEARQQMRLMIRQAQLTVLDDQNDLRHLQALALYERTRAAAETHMETAQKRLKALLDESDGNDEEEDVEFEDEMSEKQQTQQEKARALAIKTAKHTIRELDLIIHQCWFFEGDVRHVQKDEEKEVYAYARADAIRKSILARPLKTANMSVDLLKGSLTRGPAVAQVNELQTTDFKRKGGILTHDVISQANALLKIMNDNALLVFNWRNKIIDLLSSPIDADPMDVPEGQGQEVENPEAEYYAEALKAQGEVEAYLIAFAAAVADRREFMTETRSLLSTHDSRIAKQRNTKAAMNAVTDVEMPNVSDDIGEQATVLLRERQAFRDARMNEGCERPLKGLLMDLNAIIHGQHRHEEIEMAKSMASMLKKYIAEQTELVEKLNKELDMFRATFNRRVVYFASLQEISDSVTAPEFKDLGKDIHVVAKEVNELEVKLAKMAVKGRYLHYLGTKQHEEEDIREDCIICFGSSDDNQAVLLQCGHYFCLSCYREYRKTPGGRKCPSCRIKISDKEIQRIKLNPARAEAADPLGKQPQESSIQTLAPAVSVSLNEAEEDTTPEELEQLRRSADLERLRMMDVERRRAVIMMDMMGEYGSKINFLIKHLLYYKSTEPDARHVIFSNWSDSLNIVMQALRLNGISFASFDQGKKQKDVVDQFLKDESISVFLLHAERESSGLTLTSCRVVHLLEPVLRHSFELQAIGRVDRLGQEKETSVFCYATMDTVESRILSQGVRNGTSIYLADDTADQVVAEMPNVASAAHKGGDVAAGGNEEDLLGLIL</sequence>
<dbReference type="InterPro" id="IPR052583">
    <property type="entry name" value="ATP-helicase/E3_Ub-Ligase"/>
</dbReference>
<feature type="region of interest" description="Disordered" evidence="9">
    <location>
        <begin position="373"/>
        <end position="394"/>
    </location>
</feature>
<dbReference type="InterPro" id="IPR027417">
    <property type="entry name" value="P-loop_NTPase"/>
</dbReference>
<evidence type="ECO:0000256" key="5">
    <source>
        <dbReference type="ARBA" id="ARBA00022833"/>
    </source>
</evidence>
<feature type="domain" description="RING-type" evidence="10">
    <location>
        <begin position="1341"/>
        <end position="1383"/>
    </location>
</feature>
<evidence type="ECO:0000259" key="10">
    <source>
        <dbReference type="PROSITE" id="PS50089"/>
    </source>
</evidence>
<dbReference type="OrthoDB" id="5330228at2759"/>
<dbReference type="CDD" id="cd18793">
    <property type="entry name" value="SF2_C_SNF"/>
    <property type="match status" value="1"/>
</dbReference>
<reference evidence="11 12" key="1">
    <citation type="submission" date="2017-06" db="EMBL/GenBank/DDBJ databases">
        <title>Global population genomics of the pathogenic fungus Cryptococcus neoformans var. grubii.</title>
        <authorList>
            <person name="Cuomo C."/>
            <person name="Litvintseva A."/>
            <person name="Chen Y."/>
            <person name="Young S."/>
            <person name="Zeng Q."/>
            <person name="Chapman S."/>
            <person name="Gujja S."/>
            <person name="Saif S."/>
            <person name="Birren B."/>
        </authorList>
    </citation>
    <scope>NUCLEOTIDE SEQUENCE [LARGE SCALE GENOMIC DNA]</scope>
    <source>
        <strain evidence="11 12">Tu259-1</strain>
    </source>
</reference>
<evidence type="ECO:0000256" key="4">
    <source>
        <dbReference type="ARBA" id="ARBA00022801"/>
    </source>
</evidence>
<feature type="coiled-coil region" evidence="8">
    <location>
        <begin position="912"/>
        <end position="946"/>
    </location>
</feature>
<feature type="region of interest" description="Disordered" evidence="9">
    <location>
        <begin position="555"/>
        <end position="617"/>
    </location>
</feature>
<dbReference type="GO" id="GO:0005634">
    <property type="term" value="C:nucleus"/>
    <property type="evidence" value="ECO:0007669"/>
    <property type="project" value="TreeGrafter"/>
</dbReference>
<dbReference type="EMBL" id="AMKT01000041">
    <property type="protein sequence ID" value="OXG22017.1"/>
    <property type="molecule type" value="Genomic_DNA"/>
</dbReference>
<evidence type="ECO:0000256" key="1">
    <source>
        <dbReference type="ARBA" id="ARBA00022723"/>
    </source>
</evidence>
<evidence type="ECO:0000256" key="6">
    <source>
        <dbReference type="ARBA" id="ARBA00022840"/>
    </source>
</evidence>
<evidence type="ECO:0000256" key="2">
    <source>
        <dbReference type="ARBA" id="ARBA00022741"/>
    </source>
</evidence>
<dbReference type="CDD" id="cd16449">
    <property type="entry name" value="RING-HC"/>
    <property type="match status" value="1"/>
</dbReference>
<comment type="caution">
    <text evidence="11">The sequence shown here is derived from an EMBL/GenBank/DDBJ whole genome shotgun (WGS) entry which is preliminary data.</text>
</comment>
<dbReference type="Gene3D" id="3.30.40.10">
    <property type="entry name" value="Zinc/RING finger domain, C3HC4 (zinc finger)"/>
    <property type="match status" value="1"/>
</dbReference>
<dbReference type="Gene3D" id="3.40.50.10810">
    <property type="entry name" value="Tandem AAA-ATPase domain"/>
    <property type="match status" value="2"/>
</dbReference>
<keyword evidence="3 7" id="KW-0863">Zinc-finger</keyword>
<dbReference type="PANTHER" id="PTHR45865">
    <property type="entry name" value="E3 UBIQUITIN-PROTEIN LIGASE SHPRH FAMILY MEMBER"/>
    <property type="match status" value="1"/>
</dbReference>
<keyword evidence="6" id="KW-0067">ATP-binding</keyword>
<proteinExistence type="predicted"/>
<keyword evidence="4" id="KW-0378">Hydrolase</keyword>
<dbReference type="GO" id="GO:0005524">
    <property type="term" value="F:ATP binding"/>
    <property type="evidence" value="ECO:0007669"/>
    <property type="project" value="InterPro"/>
</dbReference>
<dbReference type="GO" id="GO:0000209">
    <property type="term" value="P:protein polyubiquitination"/>
    <property type="evidence" value="ECO:0007669"/>
    <property type="project" value="TreeGrafter"/>
</dbReference>
<dbReference type="InterPro" id="IPR017907">
    <property type="entry name" value="Znf_RING_CS"/>
</dbReference>
<dbReference type="InterPro" id="IPR001841">
    <property type="entry name" value="Znf_RING"/>
</dbReference>
<feature type="compositionally biased region" description="Polar residues" evidence="9">
    <location>
        <begin position="452"/>
        <end position="461"/>
    </location>
</feature>
<feature type="region of interest" description="Disordered" evidence="9">
    <location>
        <begin position="441"/>
        <end position="464"/>
    </location>
</feature>
<keyword evidence="2" id="KW-0547">Nucleotide-binding</keyword>
<dbReference type="Pfam" id="PF26021">
    <property type="entry name" value="Ferritin_C144_05"/>
    <property type="match status" value="1"/>
</dbReference>
<dbReference type="PROSITE" id="PS00518">
    <property type="entry name" value="ZF_RING_1"/>
    <property type="match status" value="1"/>
</dbReference>
<feature type="compositionally biased region" description="Basic residues" evidence="9">
    <location>
        <begin position="574"/>
        <end position="590"/>
    </location>
</feature>